<comment type="caution">
    <text evidence="1">The sequence shown here is derived from an EMBL/GenBank/DDBJ whole genome shotgun (WGS) entry which is preliminary data.</text>
</comment>
<organism evidence="1 2">
    <name type="scientific">Chaenocephalus aceratus</name>
    <name type="common">Blackfin icefish</name>
    <name type="synonym">Chaenichthys aceratus</name>
    <dbReference type="NCBI Taxonomy" id="36190"/>
    <lineage>
        <taxon>Eukaryota</taxon>
        <taxon>Metazoa</taxon>
        <taxon>Chordata</taxon>
        <taxon>Craniata</taxon>
        <taxon>Vertebrata</taxon>
        <taxon>Euteleostomi</taxon>
        <taxon>Actinopterygii</taxon>
        <taxon>Neopterygii</taxon>
        <taxon>Teleostei</taxon>
        <taxon>Neoteleostei</taxon>
        <taxon>Acanthomorphata</taxon>
        <taxon>Eupercaria</taxon>
        <taxon>Perciformes</taxon>
        <taxon>Notothenioidei</taxon>
        <taxon>Channichthyidae</taxon>
        <taxon>Chaenocephalus</taxon>
    </lineage>
</organism>
<accession>A0ACB9VRH8</accession>
<name>A0ACB9VRH8_CHAAC</name>
<sequence length="152" mass="17450">MLTPFLNLFLPDMHHTGMLGKYMVAYFDDISGEQDVPSVFDIGVKYKLMKHFEELYFRILDVEKYQPDQVCHIKGIGADDYSDCPSGRDLKCAVETFQAYQLDNPDWFEKECVDDEEEVITEASLLIDQLQIPPVLECVPLIRDGSLSSSMR</sequence>
<protein>
    <submittedName>
        <fullName evidence="1">Uncharacterized protein</fullName>
    </submittedName>
</protein>
<dbReference type="EMBL" id="CM043807">
    <property type="protein sequence ID" value="KAI4802716.1"/>
    <property type="molecule type" value="Genomic_DNA"/>
</dbReference>
<gene>
    <name evidence="1" type="ORF">KUCAC02_006295</name>
</gene>
<evidence type="ECO:0000313" key="2">
    <source>
        <dbReference type="Proteomes" id="UP001057452"/>
    </source>
</evidence>
<dbReference type="Proteomes" id="UP001057452">
    <property type="component" value="Chromosome 23"/>
</dbReference>
<evidence type="ECO:0000313" key="1">
    <source>
        <dbReference type="EMBL" id="KAI4802716.1"/>
    </source>
</evidence>
<proteinExistence type="predicted"/>
<reference evidence="1" key="1">
    <citation type="submission" date="2022-05" db="EMBL/GenBank/DDBJ databases">
        <title>Chromosome-level genome of Chaenocephalus aceratus.</title>
        <authorList>
            <person name="Park H."/>
        </authorList>
    </citation>
    <scope>NUCLEOTIDE SEQUENCE</scope>
    <source>
        <strain evidence="1">KU_202001</strain>
    </source>
</reference>
<keyword evidence="2" id="KW-1185">Reference proteome</keyword>